<dbReference type="Proteomes" id="UP000321577">
    <property type="component" value="Unassembled WGS sequence"/>
</dbReference>
<dbReference type="AlphaFoldDB" id="A0A512MBB0"/>
<gene>
    <name evidence="4" type="ORF">BGE01nite_33110</name>
</gene>
<evidence type="ECO:0000256" key="1">
    <source>
        <dbReference type="SAM" id="MobiDB-lite"/>
    </source>
</evidence>
<reference evidence="4 5" key="1">
    <citation type="submission" date="2019-07" db="EMBL/GenBank/DDBJ databases">
        <title>Whole genome shotgun sequence of Brevifollis gellanilyticus NBRC 108608.</title>
        <authorList>
            <person name="Hosoyama A."/>
            <person name="Uohara A."/>
            <person name="Ohji S."/>
            <person name="Ichikawa N."/>
        </authorList>
    </citation>
    <scope>NUCLEOTIDE SEQUENCE [LARGE SCALE GENOMIC DNA]</scope>
    <source>
        <strain evidence="4 5">NBRC 108608</strain>
    </source>
</reference>
<feature type="region of interest" description="Disordered" evidence="1">
    <location>
        <begin position="126"/>
        <end position="149"/>
    </location>
</feature>
<dbReference type="EMBL" id="BKAG01000024">
    <property type="protein sequence ID" value="GEP44020.1"/>
    <property type="molecule type" value="Genomic_DNA"/>
</dbReference>
<dbReference type="GO" id="GO:0004601">
    <property type="term" value="F:peroxidase activity"/>
    <property type="evidence" value="ECO:0007669"/>
    <property type="project" value="UniProtKB-KW"/>
</dbReference>
<organism evidence="4 5">
    <name type="scientific">Brevifollis gellanilyticus</name>
    <dbReference type="NCBI Taxonomy" id="748831"/>
    <lineage>
        <taxon>Bacteria</taxon>
        <taxon>Pseudomonadati</taxon>
        <taxon>Verrucomicrobiota</taxon>
        <taxon>Verrucomicrobiia</taxon>
        <taxon>Verrucomicrobiales</taxon>
        <taxon>Verrucomicrobiaceae</taxon>
    </lineage>
</organism>
<evidence type="ECO:0000259" key="3">
    <source>
        <dbReference type="Pfam" id="PF01569"/>
    </source>
</evidence>
<dbReference type="PANTHER" id="PTHR34599:SF1">
    <property type="entry name" value="PHOSPHATIDIC ACID PHOSPHATASE TYPE 2_HALOPEROXIDASE DOMAIN-CONTAINING PROTEIN"/>
    <property type="match status" value="1"/>
</dbReference>
<dbReference type="InterPro" id="IPR052559">
    <property type="entry name" value="V-haloperoxidase"/>
</dbReference>
<dbReference type="PANTHER" id="PTHR34599">
    <property type="entry name" value="PEROXIDASE-RELATED"/>
    <property type="match status" value="1"/>
</dbReference>
<feature type="chain" id="PRO_5022232838" evidence="2">
    <location>
        <begin position="22"/>
        <end position="397"/>
    </location>
</feature>
<dbReference type="CDD" id="cd03398">
    <property type="entry name" value="PAP2_haloperoxidase"/>
    <property type="match status" value="1"/>
</dbReference>
<dbReference type="Pfam" id="PF01569">
    <property type="entry name" value="PAP2"/>
    <property type="match status" value="1"/>
</dbReference>
<keyword evidence="4" id="KW-0575">Peroxidase</keyword>
<sequence length="397" mass="44392">MLRPLSLSLLLLLAQISQAKAGVVEDWNEAFLNAVRKETPPPCLVSRNLPIFHCAVYRAVKAGVEQKLDEAQMQQVAHLACRQGFLAFFPSQTKMVEKLDASVDVSQVDPKIRAIVDEAVKRTLKEREGDGSSTTINYIPSDKPGQWRRTPPAFRPPEFPHWAKVKPFVVDDVTKFRAPPPPALDSSLYAEEVNEVRELGGKESKTRTAEQTMIAKFWADFSYTSSPAGHWNEIAREMCRSKKLPLAESARFFALLNSTLADTCITIWDTKYHYNFWRPVTAIRRADEDGNDATTADPKWEPLLKTPPHPDYVSGHSGISAAAATIMEHQFGKEGISFEASSDDVKETKRRFTSFQDCANEIARSRVYGGIHYSSAGEFGLKLGRSIALEAIKSFKE</sequence>
<dbReference type="SUPFAM" id="SSF48317">
    <property type="entry name" value="Acid phosphatase/Vanadium-dependent haloperoxidase"/>
    <property type="match status" value="1"/>
</dbReference>
<dbReference type="InterPro" id="IPR036938">
    <property type="entry name" value="PAP2/HPO_sf"/>
</dbReference>
<dbReference type="InterPro" id="IPR000326">
    <property type="entry name" value="PAP2/HPO"/>
</dbReference>
<keyword evidence="2" id="KW-0732">Signal</keyword>
<evidence type="ECO:0000313" key="4">
    <source>
        <dbReference type="EMBL" id="GEP44020.1"/>
    </source>
</evidence>
<comment type="caution">
    <text evidence="4">The sequence shown here is derived from an EMBL/GenBank/DDBJ whole genome shotgun (WGS) entry which is preliminary data.</text>
</comment>
<dbReference type="Gene3D" id="1.10.606.20">
    <property type="match status" value="1"/>
</dbReference>
<evidence type="ECO:0000313" key="5">
    <source>
        <dbReference type="Proteomes" id="UP000321577"/>
    </source>
</evidence>
<proteinExistence type="predicted"/>
<feature type="domain" description="Phosphatidic acid phosphatase type 2/haloperoxidase" evidence="3">
    <location>
        <begin position="254"/>
        <end position="393"/>
    </location>
</feature>
<name>A0A512MBB0_9BACT</name>
<dbReference type="RefSeq" id="WP_146851577.1">
    <property type="nucleotide sequence ID" value="NZ_BKAG01000024.1"/>
</dbReference>
<protein>
    <submittedName>
        <fullName evidence="4">Haloperoxidase</fullName>
    </submittedName>
</protein>
<keyword evidence="4" id="KW-0560">Oxidoreductase</keyword>
<keyword evidence="5" id="KW-1185">Reference proteome</keyword>
<dbReference type="OrthoDB" id="7793240at2"/>
<evidence type="ECO:0000256" key="2">
    <source>
        <dbReference type="SAM" id="SignalP"/>
    </source>
</evidence>
<feature type="signal peptide" evidence="2">
    <location>
        <begin position="1"/>
        <end position="21"/>
    </location>
</feature>
<accession>A0A512MBB0</accession>